<reference evidence="4" key="1">
    <citation type="submission" date="2021-01" db="EMBL/GenBank/DDBJ databases">
        <authorList>
            <person name="Corre E."/>
            <person name="Pelletier E."/>
            <person name="Niang G."/>
            <person name="Scheremetjew M."/>
            <person name="Finn R."/>
            <person name="Kale V."/>
            <person name="Holt S."/>
            <person name="Cochrane G."/>
            <person name="Meng A."/>
            <person name="Brown T."/>
            <person name="Cohen L."/>
        </authorList>
    </citation>
    <scope>NUCLEOTIDE SEQUENCE</scope>
    <source>
        <strain evidence="4">CCMP722</strain>
    </source>
</reference>
<accession>A0A7S0WS68</accession>
<dbReference type="EMBL" id="HBFA01030657">
    <property type="protein sequence ID" value="CAD8681394.1"/>
    <property type="molecule type" value="Transcribed_RNA"/>
</dbReference>
<dbReference type="InterPro" id="IPR001296">
    <property type="entry name" value="Glyco_trans_1"/>
</dbReference>
<dbReference type="PANTHER" id="PTHR45947">
    <property type="entry name" value="SULFOQUINOVOSYL TRANSFERASE SQD2"/>
    <property type="match status" value="1"/>
</dbReference>
<organism evidence="4">
    <name type="scientific">Pyramimonas obovata</name>
    <dbReference type="NCBI Taxonomy" id="1411642"/>
    <lineage>
        <taxon>Eukaryota</taxon>
        <taxon>Viridiplantae</taxon>
        <taxon>Chlorophyta</taxon>
        <taxon>Pyramimonadophyceae</taxon>
        <taxon>Pyramimonadales</taxon>
        <taxon>Pyramimonadaceae</taxon>
        <taxon>Pyramimonas</taxon>
        <taxon>Pyramimonas incertae sedis</taxon>
    </lineage>
</organism>
<protein>
    <recommendedName>
        <fullName evidence="5">Glycosyltransferase subfamily 4-like N-terminal domain-containing protein</fullName>
    </recommendedName>
</protein>
<gene>
    <name evidence="4" type="ORF">POBO1169_LOCUS15448</name>
</gene>
<dbReference type="InterPro" id="IPR050194">
    <property type="entry name" value="Glycosyltransferase_grp1"/>
</dbReference>
<dbReference type="AlphaFoldDB" id="A0A7S0WS68"/>
<sequence length="506" mass="55847">MSTIVAPTLGVRSGSVCASHRVSKRANAISARSSMSPARAAVRALSLRGKATKGRTVGGLSVSAVAAPMRPGSVDLAEEAKPRKVAIFVEPSPFSHVSGMRNRFLGLIDSLHDEGDEVTVVTPCVNKTQEYHGVKVVSVLGLRLPFYNSKTLLLGTGMSLRVIWELVFNRPDIIHASSPGMLVCTAIIFAKLLRIPLVVSYHTHIPEYIPRYNLWTGLVKPMWAIIRECSRWCQLHLVTSTVMEKELKENGCKHLDVWQRGVDTNTFNPKFKSDAMRGQMADGREGPLLVHVGRLGSEKNVGFLKGILERIPEANLAIVGDGPERAELEAHFAGTRTKFMGMRSGEELAQCYASGDVFLMPSESETLGFVVLEAMASGVPVVAVAAGGLTDIIEDKKTGLLYPSKDLDQAVELTQSLLQDPARREQIAQGGYEDVQKWSFHASNRRLRNLQYMRAIRRFRIIERFRNLLIRVQIVNTLRRMWQAVMGFFTSLFKPTAQPQTAAAVA</sequence>
<name>A0A7S0WS68_9CHLO</name>
<evidence type="ECO:0000256" key="1">
    <source>
        <dbReference type="ARBA" id="ARBA00022676"/>
    </source>
</evidence>
<proteinExistence type="predicted"/>
<dbReference type="Pfam" id="PF13439">
    <property type="entry name" value="Glyco_transf_4"/>
    <property type="match status" value="1"/>
</dbReference>
<dbReference type="SUPFAM" id="SSF53756">
    <property type="entry name" value="UDP-Glycosyltransferase/glycogen phosphorylase"/>
    <property type="match status" value="1"/>
</dbReference>
<evidence type="ECO:0000259" key="3">
    <source>
        <dbReference type="Pfam" id="PF13439"/>
    </source>
</evidence>
<dbReference type="GO" id="GO:0016757">
    <property type="term" value="F:glycosyltransferase activity"/>
    <property type="evidence" value="ECO:0007669"/>
    <property type="project" value="UniProtKB-KW"/>
</dbReference>
<dbReference type="Pfam" id="PF00534">
    <property type="entry name" value="Glycos_transf_1"/>
    <property type="match status" value="1"/>
</dbReference>
<evidence type="ECO:0000259" key="2">
    <source>
        <dbReference type="Pfam" id="PF00534"/>
    </source>
</evidence>
<feature type="domain" description="Glycosyltransferase subfamily 4-like N-terminal" evidence="3">
    <location>
        <begin position="98"/>
        <end position="265"/>
    </location>
</feature>
<keyword evidence="1" id="KW-0328">Glycosyltransferase</keyword>
<keyword evidence="1" id="KW-0808">Transferase</keyword>
<evidence type="ECO:0008006" key="5">
    <source>
        <dbReference type="Google" id="ProtNLM"/>
    </source>
</evidence>
<dbReference type="PANTHER" id="PTHR45947:SF3">
    <property type="entry name" value="SULFOQUINOVOSYL TRANSFERASE SQD2"/>
    <property type="match status" value="1"/>
</dbReference>
<dbReference type="Gene3D" id="3.40.50.2000">
    <property type="entry name" value="Glycogen Phosphorylase B"/>
    <property type="match status" value="2"/>
</dbReference>
<dbReference type="CDD" id="cd03814">
    <property type="entry name" value="GT4-like"/>
    <property type="match status" value="1"/>
</dbReference>
<feature type="domain" description="Glycosyl transferase family 1" evidence="2">
    <location>
        <begin position="285"/>
        <end position="433"/>
    </location>
</feature>
<evidence type="ECO:0000313" key="4">
    <source>
        <dbReference type="EMBL" id="CAD8681394.1"/>
    </source>
</evidence>
<dbReference type="InterPro" id="IPR028098">
    <property type="entry name" value="Glyco_trans_4-like_N"/>
</dbReference>